<comment type="caution">
    <text evidence="1">The sequence shown here is derived from an EMBL/GenBank/DDBJ whole genome shotgun (WGS) entry which is preliminary data.</text>
</comment>
<keyword evidence="2" id="KW-1185">Reference proteome</keyword>
<proteinExistence type="predicted"/>
<reference evidence="1" key="1">
    <citation type="submission" date="2021-09" db="EMBL/GenBank/DDBJ databases">
        <authorList>
            <person name="Martin H S."/>
        </authorList>
    </citation>
    <scope>NUCLEOTIDE SEQUENCE</scope>
</reference>
<dbReference type="EMBL" id="CAKASE010000056">
    <property type="protein sequence ID" value="CAG9566411.1"/>
    <property type="molecule type" value="Genomic_DNA"/>
</dbReference>
<sequence length="72" mass="7672">MVAIYCGRHPSKVRATGRTLDAALGHSFRSPTTGVVKHDCALVSVAEDESVDVAWTTDMPQPMEESGPPSCN</sequence>
<gene>
    <name evidence="1" type="ORF">DCHRY22_LOCUS7054</name>
</gene>
<evidence type="ECO:0000313" key="1">
    <source>
        <dbReference type="EMBL" id="CAG9566411.1"/>
    </source>
</evidence>
<name>A0A8J2QP68_9NEOP</name>
<dbReference type="Proteomes" id="UP000789524">
    <property type="component" value="Unassembled WGS sequence"/>
</dbReference>
<protein>
    <submittedName>
        <fullName evidence="1">(African queen) hypothetical protein</fullName>
    </submittedName>
</protein>
<dbReference type="AlphaFoldDB" id="A0A8J2QP68"/>
<evidence type="ECO:0000313" key="2">
    <source>
        <dbReference type="Proteomes" id="UP000789524"/>
    </source>
</evidence>
<accession>A0A8J2QP68</accession>
<organism evidence="1 2">
    <name type="scientific">Danaus chrysippus</name>
    <name type="common">African queen</name>
    <dbReference type="NCBI Taxonomy" id="151541"/>
    <lineage>
        <taxon>Eukaryota</taxon>
        <taxon>Metazoa</taxon>
        <taxon>Ecdysozoa</taxon>
        <taxon>Arthropoda</taxon>
        <taxon>Hexapoda</taxon>
        <taxon>Insecta</taxon>
        <taxon>Pterygota</taxon>
        <taxon>Neoptera</taxon>
        <taxon>Endopterygota</taxon>
        <taxon>Lepidoptera</taxon>
        <taxon>Glossata</taxon>
        <taxon>Ditrysia</taxon>
        <taxon>Papilionoidea</taxon>
        <taxon>Nymphalidae</taxon>
        <taxon>Danainae</taxon>
        <taxon>Danaini</taxon>
        <taxon>Danaina</taxon>
        <taxon>Danaus</taxon>
        <taxon>Anosia</taxon>
    </lineage>
</organism>